<organism evidence="1 2">
    <name type="scientific">Candidatus Azambacteria bacterium GW2011_GWA2_45_90</name>
    <dbReference type="NCBI Taxonomy" id="1618614"/>
    <lineage>
        <taxon>Bacteria</taxon>
        <taxon>Candidatus Azamiibacteriota</taxon>
    </lineage>
</organism>
<comment type="caution">
    <text evidence="1">The sequence shown here is derived from an EMBL/GenBank/DDBJ whole genome shotgun (WGS) entry which is preliminary data.</text>
</comment>
<proteinExistence type="predicted"/>
<evidence type="ECO:0000313" key="1">
    <source>
        <dbReference type="EMBL" id="KKU19111.1"/>
    </source>
</evidence>
<name>A0A0G1NF52_9BACT</name>
<evidence type="ECO:0000313" key="2">
    <source>
        <dbReference type="Proteomes" id="UP000034644"/>
    </source>
</evidence>
<dbReference type="Proteomes" id="UP000034644">
    <property type="component" value="Unassembled WGS sequence"/>
</dbReference>
<reference evidence="1 2" key="1">
    <citation type="journal article" date="2015" name="Nature">
        <title>rRNA introns, odd ribosomes, and small enigmatic genomes across a large radiation of phyla.</title>
        <authorList>
            <person name="Brown C.T."/>
            <person name="Hug L.A."/>
            <person name="Thomas B.C."/>
            <person name="Sharon I."/>
            <person name="Castelle C.J."/>
            <person name="Singh A."/>
            <person name="Wilkins M.J."/>
            <person name="Williams K.H."/>
            <person name="Banfield J.F."/>
        </authorList>
    </citation>
    <scope>NUCLEOTIDE SEQUENCE [LARGE SCALE GENOMIC DNA]</scope>
</reference>
<dbReference type="EMBL" id="LCLO01000010">
    <property type="protein sequence ID" value="KKU19111.1"/>
    <property type="molecule type" value="Genomic_DNA"/>
</dbReference>
<dbReference type="AlphaFoldDB" id="A0A0G1NF52"/>
<protein>
    <submittedName>
        <fullName evidence="1">Uncharacterized protein</fullName>
    </submittedName>
</protein>
<sequence>MAIGYLANLFMRFRIQTIYFLFAVSILIFPSVLYAAQLGEAVNFKIMPSYDSRGRSETTAFLKKISASAYFYIERDFWDSLEQSAKNDFESKLDVLAQDFDQNIYPSITALFGSEWKPGIDNDERATILLASLHKNAGGYFDSGNEFSKQQNPDSNEREMLYLNASFLTQSRTKVFLAHEFQHLISFFQKDKRLNKEDDVWLNEVRSEYAPYFLNLEPVYHGSNIESRARQFLNNSSDSLTEWRDALDDYGSVGMLTYYLGDRFGPPFFSEIMKSDKAGIESVSDALKRVGSSETFSDVFADWLAANYLNDSSLESGRYSYKNSNFANIRVSPNFSLLVSSLPVTLNFSTKDWTPRWYEFVGTGQGILKLEFNSPDPSADFRAPYIINEVSGQKTVKFLDLKTSSEGQTVLLYLSDFGPKIRSVIVSPFSRRKTADFTDNDPSSAFSLTASIVADLPAQAGMPAIQEPVQEIKESVQEKSAQIVQLPAVQFPNLPDGSLIRAKGDYKVYVITGKHKRHILNPQIFGMYGHFKWAEIIELSQEEAALYKESALVRAGGDSKVYELNADGTKHWLNISAESFSLSGRTWNSVFIINSQERDFYLTGADVRY</sequence>
<gene>
    <name evidence="1" type="ORF">UX27_C0010G0006</name>
</gene>
<accession>A0A0G1NF52</accession>